<dbReference type="RefSeq" id="WP_226608620.1">
    <property type="nucleotide sequence ID" value="NZ_JAJAQI010000017.1"/>
</dbReference>
<dbReference type="EMBL" id="JAJAQI010000017">
    <property type="protein sequence ID" value="MCB4822569.1"/>
    <property type="molecule type" value="Genomic_DNA"/>
</dbReference>
<comment type="caution">
    <text evidence="1">The sequence shown here is derived from an EMBL/GenBank/DDBJ whole genome shotgun (WGS) entry which is preliminary data.</text>
</comment>
<name>A0A9X1IEE6_9PROT</name>
<dbReference type="Proteomes" id="UP001139311">
    <property type="component" value="Unassembled WGS sequence"/>
</dbReference>
<keyword evidence="2" id="KW-1185">Reference proteome</keyword>
<evidence type="ECO:0000313" key="1">
    <source>
        <dbReference type="EMBL" id="MCB4822569.1"/>
    </source>
</evidence>
<reference evidence="1" key="1">
    <citation type="submission" date="2021-10" db="EMBL/GenBank/DDBJ databases">
        <title>Roseicella aerolatum sp. nov., isolated from aerosols of e-waste dismantling site.</title>
        <authorList>
            <person name="Qin T."/>
        </authorList>
    </citation>
    <scope>NUCLEOTIDE SEQUENCE</scope>
    <source>
        <strain evidence="1">GB24</strain>
    </source>
</reference>
<gene>
    <name evidence="1" type="ORF">LHA35_12565</name>
</gene>
<evidence type="ECO:0000313" key="2">
    <source>
        <dbReference type="Proteomes" id="UP001139311"/>
    </source>
</evidence>
<dbReference type="AlphaFoldDB" id="A0A9X1IEE6"/>
<protein>
    <submittedName>
        <fullName evidence="1">Uncharacterized protein</fullName>
    </submittedName>
</protein>
<accession>A0A9X1IEE6</accession>
<sequence>MTPSLLLAALPVPALPVESALVLTLAAAAALMAALGPAEAPPPAEASSAAIFALHGHV</sequence>
<proteinExistence type="predicted"/>
<organism evidence="1 2">
    <name type="scientific">Roseicella aerolata</name>
    <dbReference type="NCBI Taxonomy" id="2883479"/>
    <lineage>
        <taxon>Bacteria</taxon>
        <taxon>Pseudomonadati</taxon>
        <taxon>Pseudomonadota</taxon>
        <taxon>Alphaproteobacteria</taxon>
        <taxon>Acetobacterales</taxon>
        <taxon>Roseomonadaceae</taxon>
        <taxon>Roseicella</taxon>
    </lineage>
</organism>